<sequence length="167" mass="17520">MTRLTLPLLIGALILSGCGRFGDSGWNPLGWRGAGASTPETLAPEGGYPTAQDARPAVPQILGAEWQPLSDGRLLVLRGFAPVKGYHSAALVRSVPRSGDQLQPDPDGVLRLRFVASPPVADNPAAALPANPVTDTITVALPISFLRLSRLSAIQVEGGDRVITLTR</sequence>
<evidence type="ECO:0000313" key="1">
    <source>
        <dbReference type="EMBL" id="TNH38482.1"/>
    </source>
</evidence>
<comment type="caution">
    <text evidence="1">The sequence shown here is derived from an EMBL/GenBank/DDBJ whole genome shotgun (WGS) entry which is preliminary data.</text>
</comment>
<reference evidence="1 2" key="1">
    <citation type="submission" date="2019-06" db="EMBL/GenBank/DDBJ databases">
        <authorList>
            <person name="Li J."/>
        </authorList>
    </citation>
    <scope>NUCLEOTIDE SEQUENCE [LARGE SCALE GENOMIC DNA]</scope>
    <source>
        <strain evidence="1 2">CGMCC 1.8012</strain>
    </source>
</reference>
<dbReference type="EMBL" id="VDDC01000028">
    <property type="protein sequence ID" value="TNH38482.1"/>
    <property type="molecule type" value="Genomic_DNA"/>
</dbReference>
<keyword evidence="2" id="KW-1185">Reference proteome</keyword>
<dbReference type="Proteomes" id="UP000304880">
    <property type="component" value="Unassembled WGS sequence"/>
</dbReference>
<accession>A0A5C4R3G5</accession>
<name>A0A5C4R3G5_9RHOB</name>
<gene>
    <name evidence="1" type="ORF">FHD67_14805</name>
</gene>
<organism evidence="1 2">
    <name type="scientific">Paracoccus haeundaensis</name>
    <dbReference type="NCBI Taxonomy" id="225362"/>
    <lineage>
        <taxon>Bacteria</taxon>
        <taxon>Pseudomonadati</taxon>
        <taxon>Pseudomonadota</taxon>
        <taxon>Alphaproteobacteria</taxon>
        <taxon>Rhodobacterales</taxon>
        <taxon>Paracoccaceae</taxon>
        <taxon>Paracoccus</taxon>
    </lineage>
</organism>
<dbReference type="AlphaFoldDB" id="A0A5C4R3G5"/>
<dbReference type="RefSeq" id="WP_139599144.1">
    <property type="nucleotide sequence ID" value="NZ_VDDC01000028.1"/>
</dbReference>
<evidence type="ECO:0008006" key="3">
    <source>
        <dbReference type="Google" id="ProtNLM"/>
    </source>
</evidence>
<evidence type="ECO:0000313" key="2">
    <source>
        <dbReference type="Proteomes" id="UP000304880"/>
    </source>
</evidence>
<proteinExistence type="predicted"/>
<dbReference type="PROSITE" id="PS51257">
    <property type="entry name" value="PROKAR_LIPOPROTEIN"/>
    <property type="match status" value="1"/>
</dbReference>
<dbReference type="GeneID" id="97048605"/>
<protein>
    <recommendedName>
        <fullName evidence="3">Lipoprotein</fullName>
    </recommendedName>
</protein>